<dbReference type="InterPro" id="IPR008278">
    <property type="entry name" value="4-PPantetheinyl_Trfase_dom"/>
</dbReference>
<sequence>MPDPIRSPLQFGAVTILPTTAVDVRLWLLRLPGDPAATGFGPLGPEERTRATAFRRPDLRARYVAAHTALREILGAETGRAPGDLVMVREPCPGCGELHGRPALEDGPHFSLSHSDDVVLVGVADAPIGVDVEGTATESSIGDVLPRLHPAEQAEIRDAADRSAAFTTVWVRKEAWLKGIGIGLARSLAEDHIGHRGQPPGWSVADVPAIPGYAAAVAVRGALGRLEVADRV</sequence>
<proteinExistence type="inferred from homology"/>
<dbReference type="OrthoDB" id="190168at2"/>
<evidence type="ECO:0000313" key="4">
    <source>
        <dbReference type="EMBL" id="MQY14775.1"/>
    </source>
</evidence>
<keyword evidence="5" id="KW-1185">Reference proteome</keyword>
<dbReference type="AlphaFoldDB" id="A0A7K0CMR9"/>
<dbReference type="Gene3D" id="3.90.470.20">
    <property type="entry name" value="4'-phosphopantetheinyl transferase domain"/>
    <property type="match status" value="1"/>
</dbReference>
<dbReference type="Proteomes" id="UP000466345">
    <property type="component" value="Unassembled WGS sequence"/>
</dbReference>
<dbReference type="InterPro" id="IPR050559">
    <property type="entry name" value="P-Pant_transferase_sf"/>
</dbReference>
<keyword evidence="2" id="KW-0808">Transferase</keyword>
<evidence type="ECO:0000256" key="1">
    <source>
        <dbReference type="ARBA" id="ARBA00010990"/>
    </source>
</evidence>
<dbReference type="PANTHER" id="PTHR12215">
    <property type="entry name" value="PHOSPHOPANTETHEINE TRANSFERASE"/>
    <property type="match status" value="1"/>
</dbReference>
<gene>
    <name evidence="4" type="ORF">SRB5_49510</name>
</gene>
<dbReference type="GO" id="GO:0000287">
    <property type="term" value="F:magnesium ion binding"/>
    <property type="evidence" value="ECO:0007669"/>
    <property type="project" value="InterPro"/>
</dbReference>
<dbReference type="EMBL" id="WEGJ01000024">
    <property type="protein sequence ID" value="MQY14775.1"/>
    <property type="molecule type" value="Genomic_DNA"/>
</dbReference>
<dbReference type="Pfam" id="PF01648">
    <property type="entry name" value="ACPS"/>
    <property type="match status" value="1"/>
</dbReference>
<name>A0A7K0CMR9_9ACTN</name>
<comment type="similarity">
    <text evidence="1">Belongs to the P-Pant transferase superfamily. Gsp/Sfp/HetI/AcpT family.</text>
</comment>
<evidence type="ECO:0000256" key="2">
    <source>
        <dbReference type="ARBA" id="ARBA00022679"/>
    </source>
</evidence>
<dbReference type="SUPFAM" id="SSF56214">
    <property type="entry name" value="4'-phosphopantetheinyl transferase"/>
    <property type="match status" value="2"/>
</dbReference>
<protein>
    <recommendedName>
        <fullName evidence="3">4'-phosphopantetheinyl transferase domain-containing protein</fullName>
    </recommendedName>
</protein>
<evidence type="ECO:0000313" key="5">
    <source>
        <dbReference type="Proteomes" id="UP000466345"/>
    </source>
</evidence>
<feature type="domain" description="4'-phosphopantetheinyl transferase" evidence="3">
    <location>
        <begin position="127"/>
        <end position="190"/>
    </location>
</feature>
<reference evidence="4 5" key="1">
    <citation type="submission" date="2019-10" db="EMBL/GenBank/DDBJ databases">
        <title>Streptomyces smaragdinus sp. nov. and Streptomyces fabii sp. nov., isolated from the gut of fungus growing-termite Macrotermes natalensis.</title>
        <authorList>
            <person name="Schwitalla J."/>
            <person name="Benndorf R."/>
            <person name="Martin K."/>
            <person name="De Beer W."/>
            <person name="Kaster A.-K."/>
            <person name="Vollmers J."/>
            <person name="Poulsen M."/>
            <person name="Beemelmanns C."/>
        </authorList>
    </citation>
    <scope>NUCLEOTIDE SEQUENCE [LARGE SCALE GENOMIC DNA]</scope>
    <source>
        <strain evidence="4 5">RB5</strain>
    </source>
</reference>
<dbReference type="PANTHER" id="PTHR12215:SF10">
    <property type="entry name" value="L-AMINOADIPATE-SEMIALDEHYDE DEHYDROGENASE-PHOSPHOPANTETHEINYL TRANSFERASE"/>
    <property type="match status" value="1"/>
</dbReference>
<accession>A0A7K0CMR9</accession>
<organism evidence="4 5">
    <name type="scientific">Streptomyces smaragdinus</name>
    <dbReference type="NCBI Taxonomy" id="2585196"/>
    <lineage>
        <taxon>Bacteria</taxon>
        <taxon>Bacillati</taxon>
        <taxon>Actinomycetota</taxon>
        <taxon>Actinomycetes</taxon>
        <taxon>Kitasatosporales</taxon>
        <taxon>Streptomycetaceae</taxon>
        <taxon>Streptomyces</taxon>
    </lineage>
</organism>
<comment type="caution">
    <text evidence="4">The sequence shown here is derived from an EMBL/GenBank/DDBJ whole genome shotgun (WGS) entry which is preliminary data.</text>
</comment>
<dbReference type="GO" id="GO:0005829">
    <property type="term" value="C:cytosol"/>
    <property type="evidence" value="ECO:0007669"/>
    <property type="project" value="TreeGrafter"/>
</dbReference>
<evidence type="ECO:0000259" key="3">
    <source>
        <dbReference type="Pfam" id="PF01648"/>
    </source>
</evidence>
<dbReference type="GO" id="GO:0008897">
    <property type="term" value="F:holo-[acyl-carrier-protein] synthase activity"/>
    <property type="evidence" value="ECO:0007669"/>
    <property type="project" value="InterPro"/>
</dbReference>
<dbReference type="GO" id="GO:0019878">
    <property type="term" value="P:lysine biosynthetic process via aminoadipic acid"/>
    <property type="evidence" value="ECO:0007669"/>
    <property type="project" value="TreeGrafter"/>
</dbReference>
<dbReference type="InterPro" id="IPR037143">
    <property type="entry name" value="4-PPantetheinyl_Trfase_dom_sf"/>
</dbReference>